<comment type="caution">
    <text evidence="2">The sequence shown here is derived from an EMBL/GenBank/DDBJ whole genome shotgun (WGS) entry which is preliminary data.</text>
</comment>
<feature type="domain" description="NAD(P)-binding" evidence="1">
    <location>
        <begin position="12"/>
        <end position="325"/>
    </location>
</feature>
<dbReference type="EMBL" id="BARS01007518">
    <property type="protein sequence ID" value="GAF67269.1"/>
    <property type="molecule type" value="Genomic_DNA"/>
</dbReference>
<dbReference type="InterPro" id="IPR013445">
    <property type="entry name" value="CDP_4_6_deHydtase"/>
</dbReference>
<name>X0REA1_9ZZZZ</name>
<dbReference type="InterPro" id="IPR016040">
    <property type="entry name" value="NAD(P)-bd_dom"/>
</dbReference>
<organism evidence="2">
    <name type="scientific">marine sediment metagenome</name>
    <dbReference type="NCBI Taxonomy" id="412755"/>
    <lineage>
        <taxon>unclassified sequences</taxon>
        <taxon>metagenomes</taxon>
        <taxon>ecological metagenomes</taxon>
    </lineage>
</organism>
<dbReference type="Gene3D" id="3.90.25.10">
    <property type="entry name" value="UDP-galactose 4-epimerase, domain 1"/>
    <property type="match status" value="1"/>
</dbReference>
<sequence length="356" mass="40772">MFNGSYKGKKVLITGNTGFKGSWLTVWLLKLGAKVYGLSKDVPTKPSMFEELDLNKKITYFENDDRDLNSVLQIINDIKPDFIFHLAAQAIVTKSYSDPIETLSTNIIGTANILEALRLCKNKCIGIIITSDKCYDNVEWIWGYRENDRLGGKDIYSGSKGAVELVIKSYYHSFFKHSDNIRVASARAGNVIGGGDWAQDRIVPDCMRAWSNDKSVEIRNPNSIRPWQHALEPLSGYLTIGWKLFESDELNGENFNFGPDTTLTHTVKDLIINLGKLWNLKNSFKECSSSNQNKFYEAKLLKLSCDKALFFLKWISTLDFEQLIRFTSEWYYSYYNINKNMLDLTLSQIDEYEQIA</sequence>
<dbReference type="Pfam" id="PF16363">
    <property type="entry name" value="GDP_Man_Dehyd"/>
    <property type="match status" value="1"/>
</dbReference>
<proteinExistence type="predicted"/>
<gene>
    <name evidence="2" type="ORF">S01H1_14450</name>
</gene>
<dbReference type="Gene3D" id="3.40.50.720">
    <property type="entry name" value="NAD(P)-binding Rossmann-like Domain"/>
    <property type="match status" value="1"/>
</dbReference>
<reference evidence="2" key="1">
    <citation type="journal article" date="2014" name="Front. Microbiol.">
        <title>High frequency of phylogenetically diverse reductive dehalogenase-homologous genes in deep subseafloor sedimentary metagenomes.</title>
        <authorList>
            <person name="Kawai M."/>
            <person name="Futagami T."/>
            <person name="Toyoda A."/>
            <person name="Takaki Y."/>
            <person name="Nishi S."/>
            <person name="Hori S."/>
            <person name="Arai W."/>
            <person name="Tsubouchi T."/>
            <person name="Morono Y."/>
            <person name="Uchiyama I."/>
            <person name="Ito T."/>
            <person name="Fujiyama A."/>
            <person name="Inagaki F."/>
            <person name="Takami H."/>
        </authorList>
    </citation>
    <scope>NUCLEOTIDE SEQUENCE</scope>
    <source>
        <strain evidence="2">Expedition CK06-06</strain>
    </source>
</reference>
<accession>X0REA1</accession>
<dbReference type="NCBIfam" id="TIGR02622">
    <property type="entry name" value="CDP_4_6_dhtase"/>
    <property type="match status" value="1"/>
</dbReference>
<dbReference type="SUPFAM" id="SSF51735">
    <property type="entry name" value="NAD(P)-binding Rossmann-fold domains"/>
    <property type="match status" value="1"/>
</dbReference>
<dbReference type="PANTHER" id="PTHR43000">
    <property type="entry name" value="DTDP-D-GLUCOSE 4,6-DEHYDRATASE-RELATED"/>
    <property type="match status" value="1"/>
</dbReference>
<evidence type="ECO:0000313" key="2">
    <source>
        <dbReference type="EMBL" id="GAF67269.1"/>
    </source>
</evidence>
<evidence type="ECO:0000259" key="1">
    <source>
        <dbReference type="Pfam" id="PF16363"/>
    </source>
</evidence>
<protein>
    <recommendedName>
        <fullName evidence="1">NAD(P)-binding domain-containing protein</fullName>
    </recommendedName>
</protein>
<dbReference type="AlphaFoldDB" id="X0REA1"/>
<feature type="non-terminal residue" evidence="2">
    <location>
        <position position="356"/>
    </location>
</feature>
<dbReference type="InterPro" id="IPR036291">
    <property type="entry name" value="NAD(P)-bd_dom_sf"/>
</dbReference>